<accession>A0AAV4CFA6</accession>
<reference evidence="3 4" key="1">
    <citation type="journal article" date="2021" name="Elife">
        <title>Chloroplast acquisition without the gene transfer in kleptoplastic sea slugs, Plakobranchus ocellatus.</title>
        <authorList>
            <person name="Maeda T."/>
            <person name="Takahashi S."/>
            <person name="Yoshida T."/>
            <person name="Shimamura S."/>
            <person name="Takaki Y."/>
            <person name="Nagai Y."/>
            <person name="Toyoda A."/>
            <person name="Suzuki Y."/>
            <person name="Arimoto A."/>
            <person name="Ishii H."/>
            <person name="Satoh N."/>
            <person name="Nishiyama T."/>
            <person name="Hasebe M."/>
            <person name="Maruyama T."/>
            <person name="Minagawa J."/>
            <person name="Obokata J."/>
            <person name="Shigenobu S."/>
        </authorList>
    </citation>
    <scope>NUCLEOTIDE SEQUENCE [LARGE SCALE GENOMIC DNA]</scope>
</reference>
<name>A0AAV4CFA6_9GAST</name>
<feature type="compositionally biased region" description="Basic residues" evidence="1">
    <location>
        <begin position="476"/>
        <end position="485"/>
    </location>
</feature>
<feature type="region of interest" description="Disordered" evidence="1">
    <location>
        <begin position="433"/>
        <end position="576"/>
    </location>
</feature>
<feature type="compositionally biased region" description="Basic and acidic residues" evidence="1">
    <location>
        <begin position="175"/>
        <end position="197"/>
    </location>
</feature>
<comment type="caution">
    <text evidence="3">The sequence shown here is derived from an EMBL/GenBank/DDBJ whole genome shotgun (WGS) entry which is preliminary data.</text>
</comment>
<feature type="compositionally biased region" description="Pro residues" evidence="1">
    <location>
        <begin position="883"/>
        <end position="894"/>
    </location>
</feature>
<evidence type="ECO:0000256" key="1">
    <source>
        <dbReference type="SAM" id="MobiDB-lite"/>
    </source>
</evidence>
<feature type="compositionally biased region" description="Polar residues" evidence="1">
    <location>
        <begin position="996"/>
        <end position="1011"/>
    </location>
</feature>
<feature type="compositionally biased region" description="Polar residues" evidence="1">
    <location>
        <begin position="821"/>
        <end position="831"/>
    </location>
</feature>
<feature type="compositionally biased region" description="Low complexity" evidence="1">
    <location>
        <begin position="14"/>
        <end position="42"/>
    </location>
</feature>
<dbReference type="Gene3D" id="1.10.10.60">
    <property type="entry name" value="Homeodomain-like"/>
    <property type="match status" value="1"/>
</dbReference>
<feature type="compositionally biased region" description="Pro residues" evidence="1">
    <location>
        <begin position="723"/>
        <end position="739"/>
    </location>
</feature>
<dbReference type="PANTHER" id="PTHR22929">
    <property type="entry name" value="RNA POLYMERASE III TRANSCRIPTION INITIATION FACTOR B"/>
    <property type="match status" value="1"/>
</dbReference>
<evidence type="ECO:0000313" key="4">
    <source>
        <dbReference type="Proteomes" id="UP000735302"/>
    </source>
</evidence>
<evidence type="ECO:0000259" key="2">
    <source>
        <dbReference type="SMART" id="SM00717"/>
    </source>
</evidence>
<feature type="region of interest" description="Disordered" evidence="1">
    <location>
        <begin position="699"/>
        <end position="1019"/>
    </location>
</feature>
<feature type="compositionally biased region" description="Polar residues" evidence="1">
    <location>
        <begin position="779"/>
        <end position="790"/>
    </location>
</feature>
<feature type="compositionally biased region" description="Low complexity" evidence="1">
    <location>
        <begin position="646"/>
        <end position="661"/>
    </location>
</feature>
<feature type="compositionally biased region" description="Basic and acidic residues" evidence="1">
    <location>
        <begin position="215"/>
        <end position="228"/>
    </location>
</feature>
<dbReference type="InterPro" id="IPR001005">
    <property type="entry name" value="SANT/Myb"/>
</dbReference>
<feature type="compositionally biased region" description="Polar residues" evidence="1">
    <location>
        <begin position="551"/>
        <end position="570"/>
    </location>
</feature>
<proteinExistence type="predicted"/>
<dbReference type="PANTHER" id="PTHR22929:SF0">
    <property type="entry name" value="TRANSCRIPTION FACTOR TFIIIB COMPONENT B'' HOMOLOG"/>
    <property type="match status" value="1"/>
</dbReference>
<sequence length="1019" mass="109944">MSGRRPRLVIKPNIKPGIAKASSSAPKPKPAISSSTSEIPTPTRNPQVPGSLEKTAALDFEEEANKKLKSASDGTKSSVSALEAKSVDGSSLAESSAEFKSNVPGTESVAVSEIFPSSEQGLPVKVAHTALGIAAHPTDQPIADTLTSLKSPKNISAIEQHVNDKAETLTLLATKNDESHKCEKSERVGETKSKGPDSEEGDGSEMSVASSLDPDGDRQAEVEDGGEKKPRRQRSKKPKLEALPSRDKSPDRQKMKMSDLLLWNPEQNFLPSKPKKKRNLKDENRPSSPGASISADEEADATKETENAALPAPQIMIGPDGNVVLNTESLLISTPEKDPYNRSKIIVEEDDDDKYLNTNSYRKTYKKKLWTDEETDKFFIGLSMCGTDFSLLTKLLTNRTRRELKNKFCREEKYNRSRVDKSLSNMRQYDPSVFVEKPSSSPPPPKANLKKQASTSSREKEIKEAKIATKKEQGLPKKKAKKRKHQESSEDEEDDWGPDDDEIDEEEEMAARIPAFKSPERKVASAHKPKVPDTQGASGDAPLRRTEAANMITSTPTRTGLTQPQQSRQPSGIPAIPGTTQVQIEVSGVDTPVQGMLIPSHMVPSLAPQLGLGEGSLGGRMQVLLVHEESADGSLVHVYIIPEENSPASTPATTASSPQSSLTNTAVGQQQAQSRACAMRNHPLQQEVTGQVCPTTFNTLPSTQATQSTRSSSHPQILSKPLTPTPFPPPTRSPFPPTSPAGNRPQLHVATGIHSPSAFPPTPGKSSFSHFPPIAGIRSPSNFPPTTGLRSPSPLPPPTAGLRSSSPFPPSTRTSSSSPFQSGIVSLSQYPSGIRPQSPFPPQPTGRKSSPFPPTPSPTLRSSNLRSQTAPSPLLSIQSPQPVQSPLPMSPPPLQSHAPLGRMHRPQPQVLTTQPSARNDCFQRKLSETEQGVNPSHSSMPETSNKAHPPVQNLLTIDQSVPVHRGANPISQASTTAGLTDSQSTTEISSSQQSQPFQEQATVISFPQTTQAKDHRDLQ</sequence>
<gene>
    <name evidence="3" type="ORF">PoB_005593400</name>
</gene>
<dbReference type="GO" id="GO:0070898">
    <property type="term" value="P:RNA polymerase III preinitiation complex assembly"/>
    <property type="evidence" value="ECO:0007669"/>
    <property type="project" value="TreeGrafter"/>
</dbReference>
<feature type="region of interest" description="Disordered" evidence="1">
    <location>
        <begin position="1"/>
        <end position="106"/>
    </location>
</feature>
<feature type="compositionally biased region" description="Polar residues" evidence="1">
    <location>
        <begin position="969"/>
        <end position="981"/>
    </location>
</feature>
<dbReference type="GO" id="GO:0000126">
    <property type="term" value="C:transcription factor TFIIIB complex"/>
    <property type="evidence" value="ECO:0007669"/>
    <property type="project" value="TreeGrafter"/>
</dbReference>
<feature type="compositionally biased region" description="Polar residues" evidence="1">
    <location>
        <begin position="929"/>
        <end position="946"/>
    </location>
</feature>
<dbReference type="CDD" id="cd00167">
    <property type="entry name" value="SANT"/>
    <property type="match status" value="1"/>
</dbReference>
<dbReference type="Proteomes" id="UP000735302">
    <property type="component" value="Unassembled WGS sequence"/>
</dbReference>
<keyword evidence="4" id="KW-1185">Reference proteome</keyword>
<feature type="domain" description="Myb-like" evidence="2">
    <location>
        <begin position="366"/>
        <end position="414"/>
    </location>
</feature>
<organism evidence="3 4">
    <name type="scientific">Plakobranchus ocellatus</name>
    <dbReference type="NCBI Taxonomy" id="259542"/>
    <lineage>
        <taxon>Eukaryota</taxon>
        <taxon>Metazoa</taxon>
        <taxon>Spiralia</taxon>
        <taxon>Lophotrochozoa</taxon>
        <taxon>Mollusca</taxon>
        <taxon>Gastropoda</taxon>
        <taxon>Heterobranchia</taxon>
        <taxon>Euthyneura</taxon>
        <taxon>Panpulmonata</taxon>
        <taxon>Sacoglossa</taxon>
        <taxon>Placobranchoidea</taxon>
        <taxon>Plakobranchidae</taxon>
        <taxon>Plakobranchus</taxon>
    </lineage>
</organism>
<dbReference type="EMBL" id="BLXT01006160">
    <property type="protein sequence ID" value="GFO29429.1"/>
    <property type="molecule type" value="Genomic_DNA"/>
</dbReference>
<dbReference type="GO" id="GO:0001156">
    <property type="term" value="F:TFIIIC-class transcription factor complex binding"/>
    <property type="evidence" value="ECO:0007669"/>
    <property type="project" value="TreeGrafter"/>
</dbReference>
<feature type="compositionally biased region" description="Low complexity" evidence="1">
    <location>
        <begin position="982"/>
        <end position="995"/>
    </location>
</feature>
<feature type="compositionally biased region" description="Basic and acidic residues" evidence="1">
    <location>
        <begin position="238"/>
        <end position="257"/>
    </location>
</feature>
<dbReference type="Pfam" id="PF15963">
    <property type="entry name" value="Myb_DNA-bind_7"/>
    <property type="match status" value="1"/>
</dbReference>
<feature type="region of interest" description="Disordered" evidence="1">
    <location>
        <begin position="645"/>
        <end position="668"/>
    </location>
</feature>
<feature type="compositionally biased region" description="Acidic residues" evidence="1">
    <location>
        <begin position="489"/>
        <end position="508"/>
    </location>
</feature>
<dbReference type="AlphaFoldDB" id="A0AAV4CFA6"/>
<feature type="compositionally biased region" description="Basic and acidic residues" evidence="1">
    <location>
        <begin position="457"/>
        <end position="475"/>
    </location>
</feature>
<feature type="compositionally biased region" description="Low complexity" evidence="1">
    <location>
        <begin position="803"/>
        <end position="820"/>
    </location>
</feature>
<evidence type="ECO:0000313" key="3">
    <source>
        <dbReference type="EMBL" id="GFO29429.1"/>
    </source>
</evidence>
<dbReference type="InterPro" id="IPR009057">
    <property type="entry name" value="Homeodomain-like_sf"/>
</dbReference>
<dbReference type="SMART" id="SM00717">
    <property type="entry name" value="SANT"/>
    <property type="match status" value="1"/>
</dbReference>
<dbReference type="SUPFAM" id="SSF46689">
    <property type="entry name" value="Homeodomain-like"/>
    <property type="match status" value="1"/>
</dbReference>
<feature type="compositionally biased region" description="Low complexity" evidence="1">
    <location>
        <begin position="702"/>
        <end position="713"/>
    </location>
</feature>
<dbReference type="InterPro" id="IPR039467">
    <property type="entry name" value="TFIIIB_B''_Myb"/>
</dbReference>
<feature type="compositionally biased region" description="Low complexity" evidence="1">
    <location>
        <begin position="871"/>
        <end position="882"/>
    </location>
</feature>
<protein>
    <submittedName>
        <fullName evidence="3">Transcription factor tfiiib component b'' homolog</fullName>
    </submittedName>
</protein>
<feature type="region of interest" description="Disordered" evidence="1">
    <location>
        <begin position="172"/>
        <end position="314"/>
    </location>
</feature>